<evidence type="ECO:0000256" key="1">
    <source>
        <dbReference type="SAM" id="SignalP"/>
    </source>
</evidence>
<keyword evidence="1" id="KW-0732">Signal</keyword>
<feature type="signal peptide" evidence="1">
    <location>
        <begin position="1"/>
        <end position="18"/>
    </location>
</feature>
<dbReference type="EMBL" id="JBBYHR010000001">
    <property type="protein sequence ID" value="MEL1243187.1"/>
    <property type="molecule type" value="Genomic_DNA"/>
</dbReference>
<evidence type="ECO:0000313" key="2">
    <source>
        <dbReference type="EMBL" id="MEL1243187.1"/>
    </source>
</evidence>
<keyword evidence="3" id="KW-1185">Reference proteome</keyword>
<evidence type="ECO:0000313" key="3">
    <source>
        <dbReference type="Proteomes" id="UP001464555"/>
    </source>
</evidence>
<dbReference type="RefSeq" id="WP_341695504.1">
    <property type="nucleotide sequence ID" value="NZ_JBBYHR010000001.1"/>
</dbReference>
<proteinExistence type="predicted"/>
<gene>
    <name evidence="2" type="ORF">AAEO56_02840</name>
</gene>
<name>A0ABU9HUF0_9FLAO</name>
<dbReference type="Proteomes" id="UP001464555">
    <property type="component" value="Unassembled WGS sequence"/>
</dbReference>
<protein>
    <submittedName>
        <fullName evidence="2">Uncharacterized protein</fullName>
    </submittedName>
</protein>
<feature type="chain" id="PRO_5045531191" evidence="1">
    <location>
        <begin position="19"/>
        <end position="207"/>
    </location>
</feature>
<sequence length="207" mass="22783">MVRFITMLVVFVCSTVSAQSKYETGMQKAFALWGENKSTEASALFERIAGAEKDNWLPSYYVALVNTTDAFQTQDKEKIAALLAKAQTAQDNATAISPDNPELLVMQAMIDTAWIVADPMTNGMKLSGKVNELYAKALIIAPNNPRVVFGKAEFEMGGARYFGKDTKPMCAQIEKAVGLFATFKPETPFHPNWGLERAQQALAECKK</sequence>
<organism evidence="2 3">
    <name type="scientific">Flavobacterium arundinis</name>
    <dbReference type="NCBI Taxonomy" id="3139143"/>
    <lineage>
        <taxon>Bacteria</taxon>
        <taxon>Pseudomonadati</taxon>
        <taxon>Bacteroidota</taxon>
        <taxon>Flavobacteriia</taxon>
        <taxon>Flavobacteriales</taxon>
        <taxon>Flavobacteriaceae</taxon>
        <taxon>Flavobacterium</taxon>
    </lineage>
</organism>
<comment type="caution">
    <text evidence="2">The sequence shown here is derived from an EMBL/GenBank/DDBJ whole genome shotgun (WGS) entry which is preliminary data.</text>
</comment>
<accession>A0ABU9HUF0</accession>
<reference evidence="2 3" key="1">
    <citation type="submission" date="2024-04" db="EMBL/GenBank/DDBJ databases">
        <title>Flavobacterium sp. DGU11 16S ribosomal RNA gene Genome sequencing and assembly.</title>
        <authorList>
            <person name="Park S."/>
        </authorList>
    </citation>
    <scope>NUCLEOTIDE SEQUENCE [LARGE SCALE GENOMIC DNA]</scope>
    <source>
        <strain evidence="2 3">DGU11</strain>
    </source>
</reference>